<evidence type="ECO:0000313" key="11">
    <source>
        <dbReference type="EMBL" id="CAK9235475.1"/>
    </source>
</evidence>
<dbReference type="InterPro" id="IPR036388">
    <property type="entry name" value="WH-like_DNA-bd_sf"/>
</dbReference>
<dbReference type="Gene3D" id="1.10.10.10">
    <property type="entry name" value="Winged helix-like DNA-binding domain superfamily/Winged helix DNA-binding domain"/>
    <property type="match status" value="1"/>
</dbReference>
<evidence type="ECO:0000256" key="8">
    <source>
        <dbReference type="SAM" id="Coils"/>
    </source>
</evidence>
<dbReference type="EMBL" id="OZ019900">
    <property type="protein sequence ID" value="CAK9235475.1"/>
    <property type="molecule type" value="Genomic_DNA"/>
</dbReference>
<evidence type="ECO:0000256" key="4">
    <source>
        <dbReference type="ARBA" id="ARBA00023054"/>
    </source>
</evidence>
<evidence type="ECO:0000256" key="5">
    <source>
        <dbReference type="ARBA" id="ARBA00023172"/>
    </source>
</evidence>
<evidence type="ECO:0000259" key="10">
    <source>
        <dbReference type="Pfam" id="PF18517"/>
    </source>
</evidence>
<reference evidence="11" key="1">
    <citation type="submission" date="2024-02" db="EMBL/GenBank/DDBJ databases">
        <authorList>
            <consortium name="ELIXIR-Norway"/>
            <consortium name="Elixir Norway"/>
        </authorList>
    </citation>
    <scope>NUCLEOTIDE SEQUENCE</scope>
</reference>
<keyword evidence="6" id="KW-0539">Nucleus</keyword>
<dbReference type="Proteomes" id="UP001497512">
    <property type="component" value="Chromosome 8"/>
</dbReference>
<evidence type="ECO:0000313" key="12">
    <source>
        <dbReference type="Proteomes" id="UP001497512"/>
    </source>
</evidence>
<keyword evidence="7" id="KW-0469">Meiosis</keyword>
<dbReference type="Pfam" id="PF18517">
    <property type="entry name" value="LZ3wCH"/>
    <property type="match status" value="1"/>
</dbReference>
<feature type="domain" description="Homologous-pairing protein 2 winged helix" evidence="9">
    <location>
        <begin position="8"/>
        <end position="69"/>
    </location>
</feature>
<feature type="domain" description="Leucine zipper with capping helix" evidence="10">
    <location>
        <begin position="149"/>
        <end position="206"/>
    </location>
</feature>
<keyword evidence="5" id="KW-0233">DNA recombination</keyword>
<gene>
    <name evidence="11" type="ORF">CSSPTR1EN2_LOCUS22735</name>
</gene>
<evidence type="ECO:0000256" key="6">
    <source>
        <dbReference type="ARBA" id="ARBA00023242"/>
    </source>
</evidence>
<keyword evidence="4 8" id="KW-0175">Coiled coil</keyword>
<evidence type="ECO:0000256" key="3">
    <source>
        <dbReference type="ARBA" id="ARBA00016093"/>
    </source>
</evidence>
<dbReference type="Pfam" id="PF07106">
    <property type="entry name" value="WHD_TBPIP"/>
    <property type="match status" value="1"/>
</dbReference>
<evidence type="ECO:0000256" key="1">
    <source>
        <dbReference type="ARBA" id="ARBA00004123"/>
    </source>
</evidence>
<evidence type="ECO:0000256" key="7">
    <source>
        <dbReference type="ARBA" id="ARBA00023254"/>
    </source>
</evidence>
<evidence type="ECO:0000259" key="9">
    <source>
        <dbReference type="Pfam" id="PF07106"/>
    </source>
</evidence>
<accession>A0ABP0V1R3</accession>
<dbReference type="PANTHER" id="PTHR15938">
    <property type="entry name" value="TBP-1 INTERACTING PROTEIN"/>
    <property type="match status" value="1"/>
</dbReference>
<dbReference type="InterPro" id="IPR010776">
    <property type="entry name" value="Hop2_WH_dom"/>
</dbReference>
<dbReference type="PANTHER" id="PTHR15938:SF0">
    <property type="entry name" value="HOMOLOGOUS-PAIRING PROTEIN 2 HOMOLOG"/>
    <property type="match status" value="1"/>
</dbReference>
<sequence length="228" mass="25916">MAPKQDSVEGIVLQYVNEQNRPLNAQNVSDSLQKHGIKKALVQKVLDTLAADAKISFKEYGKQKVYLANQAQFEIPNLDELDEMKKQNEGLQAHVSALRACVTTLEAEVRSTETSLTLDQIREKAKKLNVEISEMETKLSVLRQGTVLVAPEERKQVEEAYNLKLGMWRKRKNMFRDLWATITEAMTEDSKQLKEELSIEFDEDVGINIADYSNLGIKKLKKGYPTSK</sequence>
<name>A0ABP0V1R3_9BRYO</name>
<protein>
    <recommendedName>
        <fullName evidence="3">Homologous-pairing protein 2 homolog</fullName>
    </recommendedName>
</protein>
<evidence type="ECO:0000256" key="2">
    <source>
        <dbReference type="ARBA" id="ARBA00007922"/>
    </source>
</evidence>
<comment type="similarity">
    <text evidence="2">Belongs to the HOP2 family.</text>
</comment>
<feature type="coiled-coil region" evidence="8">
    <location>
        <begin position="118"/>
        <end position="145"/>
    </location>
</feature>
<proteinExistence type="inferred from homology"/>
<dbReference type="InterPro" id="IPR040661">
    <property type="entry name" value="LZ3wCH"/>
</dbReference>
<keyword evidence="12" id="KW-1185">Reference proteome</keyword>
<organism evidence="11 12">
    <name type="scientific">Sphagnum troendelagicum</name>
    <dbReference type="NCBI Taxonomy" id="128251"/>
    <lineage>
        <taxon>Eukaryota</taxon>
        <taxon>Viridiplantae</taxon>
        <taxon>Streptophyta</taxon>
        <taxon>Embryophyta</taxon>
        <taxon>Bryophyta</taxon>
        <taxon>Sphagnophytina</taxon>
        <taxon>Sphagnopsida</taxon>
        <taxon>Sphagnales</taxon>
        <taxon>Sphagnaceae</taxon>
        <taxon>Sphagnum</taxon>
    </lineage>
</organism>
<comment type="subcellular location">
    <subcellularLocation>
        <location evidence="1">Nucleus</location>
    </subcellularLocation>
</comment>